<evidence type="ECO:0000313" key="3">
    <source>
        <dbReference type="Proteomes" id="UP001237642"/>
    </source>
</evidence>
<gene>
    <name evidence="2" type="ORF">POM88_020413</name>
</gene>
<dbReference type="InterPro" id="IPR050796">
    <property type="entry name" value="SCF_F-box_component"/>
</dbReference>
<protein>
    <recommendedName>
        <fullName evidence="1">F-box associated beta-propeller type 3 domain-containing protein</fullName>
    </recommendedName>
</protein>
<dbReference type="InterPro" id="IPR017451">
    <property type="entry name" value="F-box-assoc_interact_dom"/>
</dbReference>
<feature type="domain" description="F-box associated beta-propeller type 3" evidence="1">
    <location>
        <begin position="53"/>
        <end position="241"/>
    </location>
</feature>
<reference evidence="2" key="1">
    <citation type="submission" date="2023-02" db="EMBL/GenBank/DDBJ databases">
        <title>Genome of toxic invasive species Heracleum sosnowskyi carries increased number of genes despite the absence of recent whole-genome duplications.</title>
        <authorList>
            <person name="Schelkunov M."/>
            <person name="Shtratnikova V."/>
            <person name="Makarenko M."/>
            <person name="Klepikova A."/>
            <person name="Omelchenko D."/>
            <person name="Novikova G."/>
            <person name="Obukhova E."/>
            <person name="Bogdanov V."/>
            <person name="Penin A."/>
            <person name="Logacheva M."/>
        </authorList>
    </citation>
    <scope>NUCLEOTIDE SEQUENCE</scope>
    <source>
        <strain evidence="2">Hsosn_3</strain>
        <tissue evidence="2">Leaf</tissue>
    </source>
</reference>
<organism evidence="2 3">
    <name type="scientific">Heracleum sosnowskyi</name>
    <dbReference type="NCBI Taxonomy" id="360622"/>
    <lineage>
        <taxon>Eukaryota</taxon>
        <taxon>Viridiplantae</taxon>
        <taxon>Streptophyta</taxon>
        <taxon>Embryophyta</taxon>
        <taxon>Tracheophyta</taxon>
        <taxon>Spermatophyta</taxon>
        <taxon>Magnoliopsida</taxon>
        <taxon>eudicotyledons</taxon>
        <taxon>Gunneridae</taxon>
        <taxon>Pentapetalae</taxon>
        <taxon>asterids</taxon>
        <taxon>campanulids</taxon>
        <taxon>Apiales</taxon>
        <taxon>Apiaceae</taxon>
        <taxon>Apioideae</taxon>
        <taxon>apioid superclade</taxon>
        <taxon>Tordylieae</taxon>
        <taxon>Tordyliinae</taxon>
        <taxon>Heracleum</taxon>
    </lineage>
</organism>
<sequence>MISDPEFLENHLANSHKKEAHVLKFVGTFNNVFHVDTRNDGSLTLPLPPQFCGVRYSVVSCNGLVCLSTRRTGDSLYLWNPLMKRFKELPVPNIQAHCALDVGFCFDSVSNDYKVLRIVLSDVTSAIEAELYSTNANSWREIQLPATVEKVLLPWPYAKCVNTKAGVLYLEKRKELLSFDSRNEAFGVHPFPNFMHHKKMSGVLDFNGSAAMIIQSVSDVSVLSLWTLDNVCGMVSWVKKFNLDVVPGISWIALHLGCGQFVSRYGRLFDAVYCFHDYKRKKIIQLTLPPRNRAVVSVFKFTGSLVSLEGFERLD</sequence>
<dbReference type="AlphaFoldDB" id="A0AAD8IE20"/>
<dbReference type="Pfam" id="PF08268">
    <property type="entry name" value="FBA_3"/>
    <property type="match status" value="1"/>
</dbReference>
<proteinExistence type="predicted"/>
<accession>A0AAD8IE20</accession>
<dbReference type="PANTHER" id="PTHR31672">
    <property type="entry name" value="BNACNNG10540D PROTEIN"/>
    <property type="match status" value="1"/>
</dbReference>
<evidence type="ECO:0000313" key="2">
    <source>
        <dbReference type="EMBL" id="KAK1382678.1"/>
    </source>
</evidence>
<reference evidence="2" key="2">
    <citation type="submission" date="2023-05" db="EMBL/GenBank/DDBJ databases">
        <authorList>
            <person name="Schelkunov M.I."/>
        </authorList>
    </citation>
    <scope>NUCLEOTIDE SEQUENCE</scope>
    <source>
        <strain evidence="2">Hsosn_3</strain>
        <tissue evidence="2">Leaf</tissue>
    </source>
</reference>
<comment type="caution">
    <text evidence="2">The sequence shown here is derived from an EMBL/GenBank/DDBJ whole genome shotgun (WGS) entry which is preliminary data.</text>
</comment>
<dbReference type="EMBL" id="JAUIZM010000005">
    <property type="protein sequence ID" value="KAK1382678.1"/>
    <property type="molecule type" value="Genomic_DNA"/>
</dbReference>
<keyword evidence="3" id="KW-1185">Reference proteome</keyword>
<dbReference type="NCBIfam" id="TIGR01640">
    <property type="entry name" value="F_box_assoc_1"/>
    <property type="match status" value="1"/>
</dbReference>
<dbReference type="Proteomes" id="UP001237642">
    <property type="component" value="Unassembled WGS sequence"/>
</dbReference>
<dbReference type="PANTHER" id="PTHR31672:SF13">
    <property type="entry name" value="F-BOX PROTEIN CPR30-LIKE"/>
    <property type="match status" value="1"/>
</dbReference>
<dbReference type="InterPro" id="IPR013187">
    <property type="entry name" value="F-box-assoc_dom_typ3"/>
</dbReference>
<name>A0AAD8IE20_9APIA</name>
<evidence type="ECO:0000259" key="1">
    <source>
        <dbReference type="Pfam" id="PF08268"/>
    </source>
</evidence>